<accession>A0A7K0CE86</accession>
<organism evidence="2 3">
    <name type="scientific">Streptomyces smaragdinus</name>
    <dbReference type="NCBI Taxonomy" id="2585196"/>
    <lineage>
        <taxon>Bacteria</taxon>
        <taxon>Bacillati</taxon>
        <taxon>Actinomycetota</taxon>
        <taxon>Actinomycetes</taxon>
        <taxon>Kitasatosporales</taxon>
        <taxon>Streptomycetaceae</taxon>
        <taxon>Streptomyces</taxon>
    </lineage>
</organism>
<dbReference type="SUPFAM" id="SSF53474">
    <property type="entry name" value="alpha/beta-Hydrolases"/>
    <property type="match status" value="1"/>
</dbReference>
<keyword evidence="3" id="KW-1185">Reference proteome</keyword>
<dbReference type="AlphaFoldDB" id="A0A7K0CE86"/>
<dbReference type="Pfam" id="PF12697">
    <property type="entry name" value="Abhydrolase_6"/>
    <property type="match status" value="1"/>
</dbReference>
<evidence type="ECO:0000313" key="2">
    <source>
        <dbReference type="EMBL" id="MQY11789.1"/>
    </source>
</evidence>
<dbReference type="EMBL" id="WEGJ01000004">
    <property type="protein sequence ID" value="MQY11789.1"/>
    <property type="molecule type" value="Genomic_DNA"/>
</dbReference>
<evidence type="ECO:0000259" key="1">
    <source>
        <dbReference type="Pfam" id="PF12697"/>
    </source>
</evidence>
<dbReference type="Proteomes" id="UP000466345">
    <property type="component" value="Unassembled WGS sequence"/>
</dbReference>
<sequence>MKSTRTLVRTTLNGLSTVAPSLAGRATLWLFRHPLARMKASPAEQRLLDAACQGSTTVAGKHVVTYAWGDGERPVLLLHGWQSRASHLGALIGGLRERGYTPVSFDAPGHGASGGRATTILEYRHIIRQLSAEYGTFDAIIGHSLGVAAAFLALRGGAADTGRLVGISGISDFDYVVDYFCDDLGLRPRLRTELRRRIEDVMFPEEPELWRRFDATDRPHEITARILLLHDERDRYVRPDQSRRTAAAYGDQAELHTTTGLGHIRVLSDPDVVARALAHVTSRAPVRG</sequence>
<proteinExistence type="predicted"/>
<dbReference type="PANTHER" id="PTHR46438">
    <property type="entry name" value="ALPHA/BETA-HYDROLASES SUPERFAMILY PROTEIN"/>
    <property type="match status" value="1"/>
</dbReference>
<feature type="domain" description="AB hydrolase-1" evidence="1">
    <location>
        <begin position="75"/>
        <end position="276"/>
    </location>
</feature>
<evidence type="ECO:0000313" key="3">
    <source>
        <dbReference type="Proteomes" id="UP000466345"/>
    </source>
</evidence>
<dbReference type="OrthoDB" id="9785847at2"/>
<reference evidence="2 3" key="1">
    <citation type="submission" date="2019-10" db="EMBL/GenBank/DDBJ databases">
        <title>Streptomyces smaragdinus sp. nov. and Streptomyces fabii sp. nov., isolated from the gut of fungus growing-termite Macrotermes natalensis.</title>
        <authorList>
            <person name="Schwitalla J."/>
            <person name="Benndorf R."/>
            <person name="Martin K."/>
            <person name="De Beer W."/>
            <person name="Kaster A.-K."/>
            <person name="Vollmers J."/>
            <person name="Poulsen M."/>
            <person name="Beemelmanns C."/>
        </authorList>
    </citation>
    <scope>NUCLEOTIDE SEQUENCE [LARGE SCALE GENOMIC DNA]</scope>
    <source>
        <strain evidence="2 3">RB5</strain>
    </source>
</reference>
<dbReference type="GO" id="GO:0003824">
    <property type="term" value="F:catalytic activity"/>
    <property type="evidence" value="ECO:0007669"/>
    <property type="project" value="UniProtKB-ARBA"/>
</dbReference>
<gene>
    <name evidence="2" type="ORF">SRB5_19080</name>
</gene>
<dbReference type="RefSeq" id="WP_153451059.1">
    <property type="nucleotide sequence ID" value="NZ_WEGJ01000004.1"/>
</dbReference>
<dbReference type="InterPro" id="IPR029058">
    <property type="entry name" value="AB_hydrolase_fold"/>
</dbReference>
<comment type="caution">
    <text evidence="2">The sequence shown here is derived from an EMBL/GenBank/DDBJ whole genome shotgun (WGS) entry which is preliminary data.</text>
</comment>
<protein>
    <recommendedName>
        <fullName evidence="1">AB hydrolase-1 domain-containing protein</fullName>
    </recommendedName>
</protein>
<name>A0A7K0CE86_9ACTN</name>
<dbReference type="Gene3D" id="3.40.50.1820">
    <property type="entry name" value="alpha/beta hydrolase"/>
    <property type="match status" value="1"/>
</dbReference>
<dbReference type="InterPro" id="IPR000073">
    <property type="entry name" value="AB_hydrolase_1"/>
</dbReference>